<evidence type="ECO:0000313" key="1">
    <source>
        <dbReference type="EMBL" id="ETV91769.1"/>
    </source>
</evidence>
<dbReference type="GeneID" id="20090877"/>
<sequence length="115" mass="12508">MIHAVAHARRFVLANGGNCGCERVVHERTCLLLSLHQRCCSLASTNPLVVTSGAFGTNMNHHAARTEDFESFVRALDVNHAQDTARCTVSFTGHNGWGGGSRRGQCIRYVVVEGQ</sequence>
<accession>A0A024TCM9</accession>
<dbReference type="EMBL" id="KI914007">
    <property type="protein sequence ID" value="ETV91769.1"/>
    <property type="molecule type" value="Genomic_DNA"/>
</dbReference>
<gene>
    <name evidence="1" type="ORF">H310_13827</name>
</gene>
<dbReference type="RefSeq" id="XP_008879695.1">
    <property type="nucleotide sequence ID" value="XM_008881473.1"/>
</dbReference>
<protein>
    <submittedName>
        <fullName evidence="1">Uncharacterized protein</fullName>
    </submittedName>
</protein>
<dbReference type="AlphaFoldDB" id="A0A024TCM9"/>
<organism evidence="1">
    <name type="scientific">Aphanomyces invadans</name>
    <dbReference type="NCBI Taxonomy" id="157072"/>
    <lineage>
        <taxon>Eukaryota</taxon>
        <taxon>Sar</taxon>
        <taxon>Stramenopiles</taxon>
        <taxon>Oomycota</taxon>
        <taxon>Saprolegniomycetes</taxon>
        <taxon>Saprolegniales</taxon>
        <taxon>Verrucalvaceae</taxon>
        <taxon>Aphanomyces</taxon>
    </lineage>
</organism>
<dbReference type="VEuPathDB" id="FungiDB:H310_13827"/>
<name>A0A024TCM9_9STRA</name>
<proteinExistence type="predicted"/>
<reference evidence="1" key="1">
    <citation type="submission" date="2013-12" db="EMBL/GenBank/DDBJ databases">
        <title>The Genome Sequence of Aphanomyces invadans NJM9701.</title>
        <authorList>
            <consortium name="The Broad Institute Genomics Platform"/>
            <person name="Russ C."/>
            <person name="Tyler B."/>
            <person name="van West P."/>
            <person name="Dieguez-Uribeondo J."/>
            <person name="Young S.K."/>
            <person name="Zeng Q."/>
            <person name="Gargeya S."/>
            <person name="Fitzgerald M."/>
            <person name="Abouelleil A."/>
            <person name="Alvarado L."/>
            <person name="Chapman S.B."/>
            <person name="Gainer-Dewar J."/>
            <person name="Goldberg J."/>
            <person name="Griggs A."/>
            <person name="Gujja S."/>
            <person name="Hansen M."/>
            <person name="Howarth C."/>
            <person name="Imamovic A."/>
            <person name="Ireland A."/>
            <person name="Larimer J."/>
            <person name="McCowan C."/>
            <person name="Murphy C."/>
            <person name="Pearson M."/>
            <person name="Poon T.W."/>
            <person name="Priest M."/>
            <person name="Roberts A."/>
            <person name="Saif S."/>
            <person name="Shea T."/>
            <person name="Sykes S."/>
            <person name="Wortman J."/>
            <person name="Nusbaum C."/>
            <person name="Birren B."/>
        </authorList>
    </citation>
    <scope>NUCLEOTIDE SEQUENCE [LARGE SCALE GENOMIC DNA]</scope>
    <source>
        <strain evidence="1">NJM9701</strain>
    </source>
</reference>